<accession>A0A840SBT8</accession>
<dbReference type="AlphaFoldDB" id="A0A840SBT8"/>
<name>A0A840SBT8_9BURK</name>
<comment type="caution">
    <text evidence="2">The sequence shown here is derived from an EMBL/GenBank/DDBJ whole genome shotgun (WGS) entry which is preliminary data.</text>
</comment>
<proteinExistence type="predicted"/>
<dbReference type="RefSeq" id="WP_138855322.1">
    <property type="nucleotide sequence ID" value="NZ_CP040709.1"/>
</dbReference>
<evidence type="ECO:0000256" key="1">
    <source>
        <dbReference type="SAM" id="SignalP"/>
    </source>
</evidence>
<dbReference type="EMBL" id="JACHHO010000005">
    <property type="protein sequence ID" value="MBB5205810.1"/>
    <property type="molecule type" value="Genomic_DNA"/>
</dbReference>
<sequence>MPTALRRRAALCLPLLNWGCAPTPLAPFAAPAFNPPHQGGRLWRADPTASVLRIVAFRGGAAARLGHHHILQAARFHAQLWLPESGLAGAQGELTVRLDELELDRPDWRAAAGGEFNEKPLDAEAIAATHRNLLRALNADAHPEVSLHLRQLGGATPWWTAEVDLRLNGQIQTYRMPLAVEQGAERLRLQGRLLLRHSDHGLQAFSLLGGLLAVQDAVVLEWDLTLIAARR</sequence>
<protein>
    <recommendedName>
        <fullName evidence="4">Lipid/polyisoprenoid-binding YceI-like domain-containing protein</fullName>
    </recommendedName>
</protein>
<keyword evidence="1" id="KW-0732">Signal</keyword>
<feature type="chain" id="PRO_5032854562" description="Lipid/polyisoprenoid-binding YceI-like domain-containing protein" evidence="1">
    <location>
        <begin position="27"/>
        <end position="231"/>
    </location>
</feature>
<gene>
    <name evidence="2" type="ORF">HNQ51_003137</name>
</gene>
<reference evidence="2 3" key="1">
    <citation type="submission" date="2020-08" db="EMBL/GenBank/DDBJ databases">
        <title>Genomic Encyclopedia of Type Strains, Phase IV (KMG-IV): sequencing the most valuable type-strain genomes for metagenomic binning, comparative biology and taxonomic classification.</title>
        <authorList>
            <person name="Goeker M."/>
        </authorList>
    </citation>
    <scope>NUCLEOTIDE SEQUENCE [LARGE SCALE GENOMIC DNA]</scope>
    <source>
        <strain evidence="2 3">DSM 23958</strain>
    </source>
</reference>
<dbReference type="OrthoDB" id="273832at2"/>
<dbReference type="SUPFAM" id="SSF101874">
    <property type="entry name" value="YceI-like"/>
    <property type="match status" value="1"/>
</dbReference>
<keyword evidence="3" id="KW-1185">Reference proteome</keyword>
<organism evidence="2 3">
    <name type="scientific">Inhella inkyongensis</name>
    <dbReference type="NCBI Taxonomy" id="392593"/>
    <lineage>
        <taxon>Bacteria</taxon>
        <taxon>Pseudomonadati</taxon>
        <taxon>Pseudomonadota</taxon>
        <taxon>Betaproteobacteria</taxon>
        <taxon>Burkholderiales</taxon>
        <taxon>Sphaerotilaceae</taxon>
        <taxon>Inhella</taxon>
    </lineage>
</organism>
<evidence type="ECO:0000313" key="2">
    <source>
        <dbReference type="EMBL" id="MBB5205810.1"/>
    </source>
</evidence>
<evidence type="ECO:0008006" key="4">
    <source>
        <dbReference type="Google" id="ProtNLM"/>
    </source>
</evidence>
<dbReference type="InterPro" id="IPR036761">
    <property type="entry name" value="TTHA0802/YceI-like_sf"/>
</dbReference>
<dbReference type="Proteomes" id="UP000554837">
    <property type="component" value="Unassembled WGS sequence"/>
</dbReference>
<evidence type="ECO:0000313" key="3">
    <source>
        <dbReference type="Proteomes" id="UP000554837"/>
    </source>
</evidence>
<dbReference type="Gene3D" id="2.40.128.110">
    <property type="entry name" value="Lipid/polyisoprenoid-binding, YceI-like"/>
    <property type="match status" value="1"/>
</dbReference>
<feature type="signal peptide" evidence="1">
    <location>
        <begin position="1"/>
        <end position="26"/>
    </location>
</feature>